<dbReference type="InterPro" id="IPR044836">
    <property type="entry name" value="TOL_plant"/>
</dbReference>
<dbReference type="InterPro" id="IPR002014">
    <property type="entry name" value="VHS_dom"/>
</dbReference>
<dbReference type="GO" id="GO:0035091">
    <property type="term" value="F:phosphatidylinositol binding"/>
    <property type="evidence" value="ECO:0007669"/>
    <property type="project" value="InterPro"/>
</dbReference>
<dbReference type="SUPFAM" id="SSF89009">
    <property type="entry name" value="GAT-like domain"/>
    <property type="match status" value="1"/>
</dbReference>
<dbReference type="SMART" id="SM00288">
    <property type="entry name" value="VHS"/>
    <property type="match status" value="1"/>
</dbReference>
<feature type="region of interest" description="Disordered" evidence="6">
    <location>
        <begin position="457"/>
        <end position="643"/>
    </location>
</feature>
<dbReference type="InterPro" id="IPR004152">
    <property type="entry name" value="GAT_dom"/>
</dbReference>
<comment type="subcellular location">
    <subcellularLocation>
        <location evidence="1">Membrane</location>
        <topology evidence="1">Peripheral membrane protein</topology>
    </subcellularLocation>
</comment>
<dbReference type="InterPro" id="IPR008942">
    <property type="entry name" value="ENTH_VHS"/>
</dbReference>
<dbReference type="GO" id="GO:0005737">
    <property type="term" value="C:cytoplasm"/>
    <property type="evidence" value="ECO:0007669"/>
    <property type="project" value="UniProtKB-ARBA"/>
</dbReference>
<protein>
    <submittedName>
        <fullName evidence="9">TOM1-like protein 3</fullName>
    </submittedName>
</protein>
<dbReference type="Pfam" id="PF03127">
    <property type="entry name" value="GAT"/>
    <property type="match status" value="1"/>
</dbReference>
<feature type="compositionally biased region" description="Polar residues" evidence="6">
    <location>
        <begin position="625"/>
        <end position="641"/>
    </location>
</feature>
<keyword evidence="4" id="KW-0653">Protein transport</keyword>
<accession>A0A438K3M0</accession>
<evidence type="ECO:0000256" key="2">
    <source>
        <dbReference type="ARBA" id="ARBA00007708"/>
    </source>
</evidence>
<keyword evidence="3" id="KW-0813">Transport</keyword>
<dbReference type="CDD" id="cd03561">
    <property type="entry name" value="VHS"/>
    <property type="match status" value="1"/>
</dbReference>
<dbReference type="GO" id="GO:0043328">
    <property type="term" value="P:protein transport to vacuole involved in ubiquitin-dependent protein catabolic process via the multivesicular body sorting pathway"/>
    <property type="evidence" value="ECO:0007669"/>
    <property type="project" value="InterPro"/>
</dbReference>
<keyword evidence="5" id="KW-0472">Membrane</keyword>
<evidence type="ECO:0000313" key="10">
    <source>
        <dbReference type="Proteomes" id="UP000288805"/>
    </source>
</evidence>
<dbReference type="InterPro" id="IPR038425">
    <property type="entry name" value="GAT_sf"/>
</dbReference>
<dbReference type="PANTHER" id="PTHR45898:SF14">
    <property type="entry name" value="TOM1-LIKE PROTEIN 4"/>
    <property type="match status" value="1"/>
</dbReference>
<evidence type="ECO:0000256" key="5">
    <source>
        <dbReference type="ARBA" id="ARBA00023136"/>
    </source>
</evidence>
<feature type="compositionally biased region" description="Low complexity" evidence="6">
    <location>
        <begin position="514"/>
        <end position="537"/>
    </location>
</feature>
<feature type="compositionally biased region" description="Basic and acidic residues" evidence="6">
    <location>
        <begin position="504"/>
        <end position="513"/>
    </location>
</feature>
<dbReference type="PANTHER" id="PTHR45898">
    <property type="entry name" value="TOM1-LIKE PROTEIN"/>
    <property type="match status" value="1"/>
</dbReference>
<feature type="domain" description="GAT" evidence="8">
    <location>
        <begin position="235"/>
        <end position="329"/>
    </location>
</feature>
<evidence type="ECO:0000256" key="3">
    <source>
        <dbReference type="ARBA" id="ARBA00022448"/>
    </source>
</evidence>
<feature type="compositionally biased region" description="Low complexity" evidence="6">
    <location>
        <begin position="609"/>
        <end position="624"/>
    </location>
</feature>
<dbReference type="Pfam" id="PF00790">
    <property type="entry name" value="VHS"/>
    <property type="match status" value="1"/>
</dbReference>
<evidence type="ECO:0000259" key="8">
    <source>
        <dbReference type="PROSITE" id="PS50909"/>
    </source>
</evidence>
<dbReference type="SUPFAM" id="SSF48464">
    <property type="entry name" value="ENTH/VHS domain"/>
    <property type="match status" value="1"/>
</dbReference>
<comment type="similarity">
    <text evidence="2">Belongs to the TOM1 family.</text>
</comment>
<dbReference type="AlphaFoldDB" id="A0A438K3M0"/>
<proteinExistence type="inferred from homology"/>
<dbReference type="GO" id="GO:0016020">
    <property type="term" value="C:membrane"/>
    <property type="evidence" value="ECO:0007669"/>
    <property type="project" value="UniProtKB-SubCell"/>
</dbReference>
<dbReference type="GO" id="GO:0043130">
    <property type="term" value="F:ubiquitin binding"/>
    <property type="evidence" value="ECO:0007669"/>
    <property type="project" value="InterPro"/>
</dbReference>
<evidence type="ECO:0000313" key="9">
    <source>
        <dbReference type="EMBL" id="RVX15778.1"/>
    </source>
</evidence>
<dbReference type="Gene3D" id="1.25.40.90">
    <property type="match status" value="1"/>
</dbReference>
<dbReference type="Gene3D" id="1.20.58.160">
    <property type="match status" value="1"/>
</dbReference>
<evidence type="ECO:0000256" key="4">
    <source>
        <dbReference type="ARBA" id="ARBA00022927"/>
    </source>
</evidence>
<dbReference type="EMBL" id="QGNW01000017">
    <property type="protein sequence ID" value="RVX15778.1"/>
    <property type="molecule type" value="Genomic_DNA"/>
</dbReference>
<comment type="caution">
    <text evidence="9">The sequence shown here is derived from an EMBL/GenBank/DDBJ whole genome shotgun (WGS) entry which is preliminary data.</text>
</comment>
<dbReference type="Proteomes" id="UP000288805">
    <property type="component" value="Unassembled WGS sequence"/>
</dbReference>
<feature type="compositionally biased region" description="Polar residues" evidence="6">
    <location>
        <begin position="538"/>
        <end position="555"/>
    </location>
</feature>
<evidence type="ECO:0000256" key="1">
    <source>
        <dbReference type="ARBA" id="ARBA00004170"/>
    </source>
</evidence>
<feature type="compositionally biased region" description="Polar residues" evidence="6">
    <location>
        <begin position="595"/>
        <end position="608"/>
    </location>
</feature>
<gene>
    <name evidence="9" type="primary">TOL3</name>
    <name evidence="9" type="ORF">CK203_005549</name>
</gene>
<dbReference type="PROSITE" id="PS50179">
    <property type="entry name" value="VHS"/>
    <property type="match status" value="1"/>
</dbReference>
<sequence>MANNAAACVERATSDMLIGPDWAINIELCDIINMDPGQAKDALKILKKRLGSKNPKIQLLALFVPGTHEANSSFLEVHLVSKMGLENGKVLETLSKNCGENVFQQIVERDILHEMVKIVKKKLTSVSIENYSTIIFLCLEGSHPFVVPEVLNLVGKFCWLLWHSAGSFRLNLPVGVCVCVVCRVVWFYSISVGWSRISTRAENSVPLFTPPQTQPIIHPTSVYDDAAVQASLQSDSSGLSLLEMQNAQGLADVLMEMLGAVDPRKPESVKDEVIVDLVDQCRNYQKRVMLLVNDTVWLLFFRDEELLCQGLALNDNLQRVLRKHDDIAKGAPAVAVGTTESSAPVLVNVTHEDDESEDDFAQLAHRQVKTLDLTKSALLPQCLACSAKTLATRKLKKLSTKGTLWNLGGFLTTQVYSRMSYIILGFSRTFHTLPTLGVSRSFLALYKVSDSGVTVNFHGSQGRKSANAKPEPLRVSPLIPPPPSSKKPTSADSSMIDYLSGDVYKSKPERSPETSEPTPYAVPSHSNSTNSTSPWTPALSSSSPPSHFINPTASPMFTAHPVYDEPAPMSKSADPLPSAPWDAPSPNSIPPPPSKYNQRQQFFEQQHASLGSPYSSSGSSSDSLVGQTQNLSINSSSTTKQVKQEDALFKDLVDFAKAKSSSSSKPNRSF</sequence>
<feature type="domain" description="VHS" evidence="7">
    <location>
        <begin position="12"/>
        <end position="130"/>
    </location>
</feature>
<dbReference type="PROSITE" id="PS50909">
    <property type="entry name" value="GAT"/>
    <property type="match status" value="1"/>
</dbReference>
<name>A0A438K3M0_VITVI</name>
<dbReference type="CDD" id="cd14231">
    <property type="entry name" value="GAT_GGA-like_plant"/>
    <property type="match status" value="1"/>
</dbReference>
<evidence type="ECO:0000259" key="7">
    <source>
        <dbReference type="PROSITE" id="PS50179"/>
    </source>
</evidence>
<organism evidence="9 10">
    <name type="scientific">Vitis vinifera</name>
    <name type="common">Grape</name>
    <dbReference type="NCBI Taxonomy" id="29760"/>
    <lineage>
        <taxon>Eukaryota</taxon>
        <taxon>Viridiplantae</taxon>
        <taxon>Streptophyta</taxon>
        <taxon>Embryophyta</taxon>
        <taxon>Tracheophyta</taxon>
        <taxon>Spermatophyta</taxon>
        <taxon>Magnoliopsida</taxon>
        <taxon>eudicotyledons</taxon>
        <taxon>Gunneridae</taxon>
        <taxon>Pentapetalae</taxon>
        <taxon>rosids</taxon>
        <taxon>Vitales</taxon>
        <taxon>Vitaceae</taxon>
        <taxon>Viteae</taxon>
        <taxon>Vitis</taxon>
    </lineage>
</organism>
<reference evidence="9 10" key="1">
    <citation type="journal article" date="2018" name="PLoS Genet.">
        <title>Population sequencing reveals clonal diversity and ancestral inbreeding in the grapevine cultivar Chardonnay.</title>
        <authorList>
            <person name="Roach M.J."/>
            <person name="Johnson D.L."/>
            <person name="Bohlmann J."/>
            <person name="van Vuuren H.J."/>
            <person name="Jones S.J."/>
            <person name="Pretorius I.S."/>
            <person name="Schmidt S.A."/>
            <person name="Borneman A.R."/>
        </authorList>
    </citation>
    <scope>NUCLEOTIDE SEQUENCE [LARGE SCALE GENOMIC DNA]</scope>
    <source>
        <strain evidence="10">cv. Chardonnay</strain>
        <tissue evidence="9">Leaf</tissue>
    </source>
</reference>
<evidence type="ECO:0000256" key="6">
    <source>
        <dbReference type="SAM" id="MobiDB-lite"/>
    </source>
</evidence>